<dbReference type="GO" id="GO:0016746">
    <property type="term" value="F:acyltransferase activity"/>
    <property type="evidence" value="ECO:0007669"/>
    <property type="project" value="UniProtKB-KW"/>
</dbReference>
<dbReference type="Gene3D" id="2.160.10.10">
    <property type="entry name" value="Hexapeptide repeat proteins"/>
    <property type="match status" value="1"/>
</dbReference>
<dbReference type="PANTHER" id="PTHR43584:SF8">
    <property type="entry name" value="N-ACETYLMURAMATE ALPHA-1-PHOSPHATE URIDYLYLTRANSFERASE"/>
    <property type="match status" value="1"/>
</dbReference>
<dbReference type="Proteomes" id="UP000231503">
    <property type="component" value="Unassembled WGS sequence"/>
</dbReference>
<keyword evidence="1" id="KW-0808">Transferase</keyword>
<dbReference type="GO" id="GO:0016779">
    <property type="term" value="F:nucleotidyltransferase activity"/>
    <property type="evidence" value="ECO:0007669"/>
    <property type="project" value="UniProtKB-ARBA"/>
</dbReference>
<dbReference type="InterPro" id="IPR050065">
    <property type="entry name" value="GlmU-like"/>
</dbReference>
<dbReference type="AlphaFoldDB" id="A0A2H0TCY3"/>
<sequence length="236" mass="25849">MVSAAYYLKKERIMDHEQSLSLYREGKKLYDLVDIDFINKRFKNVVFVDWETVYVWLPSGLDSLHIGAGSVIGPHVYFFGETHIGEHTMIQPGTRLTRSTIGSRCNIGGHIIDACIGSDVATGPNTEITRSTIMEHVTAKHFCYLGDTKIGRHTNIGASTITANYDGIQKNKTVIGEHVKTGIHSNLVSTQKNNKGALRIGDGAIIGANAIITQDVPAGAVVVGLNNIIQIREVYE</sequence>
<dbReference type="EMBL" id="PFCO01000008">
    <property type="protein sequence ID" value="PIR69420.1"/>
    <property type="molecule type" value="Genomic_DNA"/>
</dbReference>
<comment type="caution">
    <text evidence="3">The sequence shown here is derived from an EMBL/GenBank/DDBJ whole genome shotgun (WGS) entry which is preliminary data.</text>
</comment>
<gene>
    <name evidence="3" type="ORF">COU47_03555</name>
</gene>
<dbReference type="InterPro" id="IPR011004">
    <property type="entry name" value="Trimer_LpxA-like_sf"/>
</dbReference>
<organism evidence="3 4">
    <name type="scientific">Candidatus Niyogibacteria bacterium CG10_big_fil_rev_8_21_14_0_10_46_36</name>
    <dbReference type="NCBI Taxonomy" id="1974726"/>
    <lineage>
        <taxon>Bacteria</taxon>
        <taxon>Candidatus Niyogiibacteriota</taxon>
    </lineage>
</organism>
<evidence type="ECO:0000313" key="3">
    <source>
        <dbReference type="EMBL" id="PIR69420.1"/>
    </source>
</evidence>
<proteinExistence type="predicted"/>
<evidence type="ECO:0000313" key="4">
    <source>
        <dbReference type="Proteomes" id="UP000231503"/>
    </source>
</evidence>
<dbReference type="PANTHER" id="PTHR43584">
    <property type="entry name" value="NUCLEOTIDYL TRANSFERASE"/>
    <property type="match status" value="1"/>
</dbReference>
<keyword evidence="2" id="KW-0012">Acyltransferase</keyword>
<accession>A0A2H0TCY3</accession>
<evidence type="ECO:0008006" key="5">
    <source>
        <dbReference type="Google" id="ProtNLM"/>
    </source>
</evidence>
<evidence type="ECO:0000256" key="1">
    <source>
        <dbReference type="ARBA" id="ARBA00022679"/>
    </source>
</evidence>
<reference evidence="4" key="1">
    <citation type="submission" date="2017-09" db="EMBL/GenBank/DDBJ databases">
        <title>Depth-based differentiation of microbial function through sediment-hosted aquifers and enrichment of novel symbionts in the deep terrestrial subsurface.</title>
        <authorList>
            <person name="Probst A.J."/>
            <person name="Ladd B."/>
            <person name="Jarett J.K."/>
            <person name="Geller-Mcgrath D.E."/>
            <person name="Sieber C.M.K."/>
            <person name="Emerson J.B."/>
            <person name="Anantharaman K."/>
            <person name="Thomas B.C."/>
            <person name="Malmstrom R."/>
            <person name="Stieglmeier M."/>
            <person name="Klingl A."/>
            <person name="Woyke T."/>
            <person name="Ryan C.M."/>
            <person name="Banfield J.F."/>
        </authorList>
    </citation>
    <scope>NUCLEOTIDE SEQUENCE [LARGE SCALE GENOMIC DNA]</scope>
</reference>
<protein>
    <recommendedName>
        <fullName evidence="5">Transferase</fullName>
    </recommendedName>
</protein>
<evidence type="ECO:0000256" key="2">
    <source>
        <dbReference type="ARBA" id="ARBA00023315"/>
    </source>
</evidence>
<dbReference type="SUPFAM" id="SSF51161">
    <property type="entry name" value="Trimeric LpxA-like enzymes"/>
    <property type="match status" value="1"/>
</dbReference>
<name>A0A2H0TCY3_9BACT</name>